<feature type="domain" description="Peptidase S33 tripeptidyl aminopeptidase-like C-terminal" evidence="6">
    <location>
        <begin position="395"/>
        <end position="493"/>
    </location>
</feature>
<comment type="caution">
    <text evidence="7">The sequence shown here is derived from an EMBL/GenBank/DDBJ whole genome shotgun (WGS) entry which is preliminary data.</text>
</comment>
<dbReference type="EC" id="3.4.14.-" evidence="7"/>
<proteinExistence type="inferred from homology"/>
<evidence type="ECO:0000256" key="2">
    <source>
        <dbReference type="ARBA" id="ARBA00022729"/>
    </source>
</evidence>
<dbReference type="SUPFAM" id="SSF53474">
    <property type="entry name" value="alpha/beta-Hydrolases"/>
    <property type="match status" value="2"/>
</dbReference>
<feature type="signal peptide" evidence="4">
    <location>
        <begin position="1"/>
        <end position="23"/>
    </location>
</feature>
<keyword evidence="8" id="KW-1185">Reference proteome</keyword>
<evidence type="ECO:0000259" key="5">
    <source>
        <dbReference type="Pfam" id="PF00561"/>
    </source>
</evidence>
<evidence type="ECO:0000256" key="1">
    <source>
        <dbReference type="ARBA" id="ARBA00010088"/>
    </source>
</evidence>
<accession>A0A231GW11</accession>
<organism evidence="7 8">
    <name type="scientific">Nocardia cerradoensis</name>
    <dbReference type="NCBI Taxonomy" id="85688"/>
    <lineage>
        <taxon>Bacteria</taxon>
        <taxon>Bacillati</taxon>
        <taxon>Actinomycetota</taxon>
        <taxon>Actinomycetes</taxon>
        <taxon>Mycobacteriales</taxon>
        <taxon>Nocardiaceae</taxon>
        <taxon>Nocardia</taxon>
    </lineage>
</organism>
<dbReference type="InterPro" id="IPR051601">
    <property type="entry name" value="Serine_prot/Carboxylest_S33"/>
</dbReference>
<dbReference type="PANTHER" id="PTHR43248:SF29">
    <property type="entry name" value="TRIPEPTIDYL AMINOPEPTIDASE"/>
    <property type="match status" value="1"/>
</dbReference>
<evidence type="ECO:0000313" key="8">
    <source>
        <dbReference type="Proteomes" id="UP000215506"/>
    </source>
</evidence>
<sequence length="501" mass="53912">MSRVFRWGAAVLAVAAVLVTSGAAVPSPVTGMDRFYRQQPKWKPCAVETLDAAGGSCAAVRVPLDYADPDGRTLNIAISRVPATDPDRRRGVLLADPGGPGASGLDTVDLLGDVLAPEVRAQYDLIGMDPRGVGRSDGGRTCGWPIGEMIRSAGVGPDGFLTDTARAARLAMACLTGDSASLRQLTTRNTARDMEVIRRALGQPSLSYYGVSYGTYLGAVFAQLFPRSVDRMVLDSAIDPDRYWNGMVHDWGAADEAALDDWAGWAARRDPDYHFGTTAAQVRGAVEQLMNDIARQPITVNDFVIDDHWLPFLLHNLLGNFRLNVKMADTVAGLRAATGATPPAGYTPWLTDTLDSLRQYEDSALAFVACGDDAAPEDPVRYWSEIEQRRATQPIFGALAANIQPCAFWPRPVESVTTVRNSVPALIVQATGDPRTPYDHALALHRDLSASRLVTLADVRIHMTFRPGLSRCVGAAINGYFADGVFPATDVVCAPDTEAEP</sequence>
<evidence type="ECO:0000256" key="3">
    <source>
        <dbReference type="ARBA" id="ARBA00022801"/>
    </source>
</evidence>
<gene>
    <name evidence="7" type="primary">tap_3</name>
    <name evidence="7" type="ORF">B7C42_07069</name>
</gene>
<dbReference type="Pfam" id="PF08386">
    <property type="entry name" value="Abhydrolase_4"/>
    <property type="match status" value="1"/>
</dbReference>
<dbReference type="Proteomes" id="UP000215506">
    <property type="component" value="Unassembled WGS sequence"/>
</dbReference>
<dbReference type="AlphaFoldDB" id="A0A231GW11"/>
<reference evidence="7 8" key="1">
    <citation type="submission" date="2017-07" db="EMBL/GenBank/DDBJ databases">
        <title>First draft Genome Sequence of Nocardia cerradoensis isolated from human infection.</title>
        <authorList>
            <person name="Carrasco G."/>
        </authorList>
    </citation>
    <scope>NUCLEOTIDE SEQUENCE [LARGE SCALE GENOMIC DNA]</scope>
    <source>
        <strain evidence="7 8">CNM20130759</strain>
    </source>
</reference>
<dbReference type="InterPro" id="IPR013595">
    <property type="entry name" value="Pept_S33_TAP-like_C"/>
</dbReference>
<dbReference type="InterPro" id="IPR000073">
    <property type="entry name" value="AB_hydrolase_1"/>
</dbReference>
<keyword evidence="7" id="KW-0031">Aminopeptidase</keyword>
<dbReference type="Pfam" id="PF00561">
    <property type="entry name" value="Abhydrolase_1"/>
    <property type="match status" value="1"/>
</dbReference>
<dbReference type="RefSeq" id="WP_094027985.1">
    <property type="nucleotide sequence ID" value="NZ_NGAF01000026.1"/>
</dbReference>
<evidence type="ECO:0000259" key="6">
    <source>
        <dbReference type="Pfam" id="PF08386"/>
    </source>
</evidence>
<feature type="domain" description="AB hydrolase-1" evidence="5">
    <location>
        <begin position="97"/>
        <end position="267"/>
    </location>
</feature>
<name>A0A231GW11_9NOCA</name>
<dbReference type="InterPro" id="IPR029058">
    <property type="entry name" value="AB_hydrolase_fold"/>
</dbReference>
<dbReference type="Gene3D" id="3.40.50.1820">
    <property type="entry name" value="alpha/beta hydrolase"/>
    <property type="match status" value="1"/>
</dbReference>
<dbReference type="PANTHER" id="PTHR43248">
    <property type="entry name" value="2-SUCCINYL-6-HYDROXY-2,4-CYCLOHEXADIENE-1-CARBOXYLATE SYNTHASE"/>
    <property type="match status" value="1"/>
</dbReference>
<keyword evidence="7" id="KW-0645">Protease</keyword>
<comment type="similarity">
    <text evidence="1">Belongs to the peptidase S33 family.</text>
</comment>
<dbReference type="GO" id="GO:0004177">
    <property type="term" value="F:aminopeptidase activity"/>
    <property type="evidence" value="ECO:0007669"/>
    <property type="project" value="UniProtKB-KW"/>
</dbReference>
<keyword evidence="2 4" id="KW-0732">Signal</keyword>
<keyword evidence="3 7" id="KW-0378">Hydrolase</keyword>
<evidence type="ECO:0000256" key="4">
    <source>
        <dbReference type="SAM" id="SignalP"/>
    </source>
</evidence>
<dbReference type="EMBL" id="NGAF01000026">
    <property type="protein sequence ID" value="OXR40786.1"/>
    <property type="molecule type" value="Genomic_DNA"/>
</dbReference>
<protein>
    <submittedName>
        <fullName evidence="7">Tripeptidyl aminopeptidase</fullName>
        <ecNumber evidence="7">3.4.14.-</ecNumber>
    </submittedName>
</protein>
<feature type="chain" id="PRO_5012782400" evidence="4">
    <location>
        <begin position="24"/>
        <end position="501"/>
    </location>
</feature>
<evidence type="ECO:0000313" key="7">
    <source>
        <dbReference type="EMBL" id="OXR40786.1"/>
    </source>
</evidence>